<evidence type="ECO:0000256" key="3">
    <source>
        <dbReference type="ARBA" id="ARBA00023239"/>
    </source>
</evidence>
<dbReference type="Pfam" id="PF00682">
    <property type="entry name" value="HMGL-like"/>
    <property type="match status" value="1"/>
</dbReference>
<dbReference type="AlphaFoldDB" id="A0A1J5R583"/>
<keyword evidence="2" id="KW-0479">Metal-binding</keyword>
<dbReference type="EMBL" id="MLJW01000436">
    <property type="protein sequence ID" value="OIQ87172.1"/>
    <property type="molecule type" value="Genomic_DNA"/>
</dbReference>
<comment type="similarity">
    <text evidence="1">Belongs to the HMG-CoA lyase family.</text>
</comment>
<dbReference type="InterPro" id="IPR000891">
    <property type="entry name" value="PYR_CT"/>
</dbReference>
<dbReference type="FunFam" id="3.20.20.70:FF:000071">
    <property type="entry name" value="Hydroxymethylglutaryl-CoA lyase"/>
    <property type="match status" value="1"/>
</dbReference>
<dbReference type="PANTHER" id="PTHR42738:SF7">
    <property type="entry name" value="HYDROXYMETHYLGLUTARYL-COA LYASE"/>
    <property type="match status" value="1"/>
</dbReference>
<feature type="domain" description="Pyruvate carboxyltransferase" evidence="5">
    <location>
        <begin position="10"/>
        <end position="276"/>
    </location>
</feature>
<dbReference type="PROSITE" id="PS50991">
    <property type="entry name" value="PYR_CT"/>
    <property type="match status" value="1"/>
</dbReference>
<dbReference type="NCBIfam" id="NF004283">
    <property type="entry name" value="PRK05692.1"/>
    <property type="match status" value="1"/>
</dbReference>
<dbReference type="PANTHER" id="PTHR42738">
    <property type="entry name" value="HYDROXYMETHYLGLUTARYL-COA LYASE"/>
    <property type="match status" value="1"/>
</dbReference>
<evidence type="ECO:0000259" key="5">
    <source>
        <dbReference type="PROSITE" id="PS50991"/>
    </source>
</evidence>
<proteinExistence type="inferred from homology"/>
<evidence type="ECO:0000313" key="6">
    <source>
        <dbReference type="EMBL" id="OIQ87172.1"/>
    </source>
</evidence>
<dbReference type="InterPro" id="IPR013785">
    <property type="entry name" value="Aldolase_TIM"/>
</dbReference>
<name>A0A1J5R583_9ZZZZ</name>
<dbReference type="EC" id="4.1.3.4" evidence="6"/>
<evidence type="ECO:0000256" key="4">
    <source>
        <dbReference type="SAM" id="MobiDB-lite"/>
    </source>
</evidence>
<dbReference type="GO" id="GO:0046872">
    <property type="term" value="F:metal ion binding"/>
    <property type="evidence" value="ECO:0007669"/>
    <property type="project" value="UniProtKB-KW"/>
</dbReference>
<evidence type="ECO:0000256" key="1">
    <source>
        <dbReference type="ARBA" id="ARBA00009405"/>
    </source>
</evidence>
<dbReference type="InterPro" id="IPR043594">
    <property type="entry name" value="HMGL"/>
</dbReference>
<comment type="caution">
    <text evidence="6">The sequence shown here is derived from an EMBL/GenBank/DDBJ whole genome shotgun (WGS) entry which is preliminary data.</text>
</comment>
<feature type="region of interest" description="Disordered" evidence="4">
    <location>
        <begin position="296"/>
        <end position="327"/>
    </location>
</feature>
<protein>
    <submittedName>
        <fullName evidence="6">Hydroxymethylglutaryl-CoA lyase YngG</fullName>
        <ecNumber evidence="6">4.1.3.4</ecNumber>
    </submittedName>
</protein>
<keyword evidence="3 6" id="KW-0456">Lyase</keyword>
<feature type="compositionally biased region" description="Low complexity" evidence="4">
    <location>
        <begin position="316"/>
        <end position="327"/>
    </location>
</feature>
<dbReference type="SUPFAM" id="SSF51569">
    <property type="entry name" value="Aldolase"/>
    <property type="match status" value="1"/>
</dbReference>
<dbReference type="GO" id="GO:0006552">
    <property type="term" value="P:L-leucine catabolic process"/>
    <property type="evidence" value="ECO:0007669"/>
    <property type="project" value="TreeGrafter"/>
</dbReference>
<dbReference type="GO" id="GO:0046951">
    <property type="term" value="P:ketone body biosynthetic process"/>
    <property type="evidence" value="ECO:0007669"/>
    <property type="project" value="TreeGrafter"/>
</dbReference>
<gene>
    <name evidence="6" type="primary">yngG_5</name>
    <name evidence="6" type="ORF">GALL_309600</name>
</gene>
<evidence type="ECO:0000256" key="2">
    <source>
        <dbReference type="ARBA" id="ARBA00022723"/>
    </source>
</evidence>
<dbReference type="Gene3D" id="3.20.20.70">
    <property type="entry name" value="Aldolase class I"/>
    <property type="match status" value="1"/>
</dbReference>
<dbReference type="GO" id="GO:0004419">
    <property type="term" value="F:hydroxymethylglutaryl-CoA lyase activity"/>
    <property type="evidence" value="ECO:0007669"/>
    <property type="project" value="UniProtKB-EC"/>
</dbReference>
<sequence length="327" mass="33938">MLQAAQGKRLYIQEVSVRDGFQIEPVFVPTADKIALIDRLSRSGLAKIEVTSFSSPKAIPALADAAEVMAGIQRMPGVEYAALVPNAKGGERALACQVDELNIVMSASESHNRANLRMGREQSLAQFADIVALARGRSEVNASLSTAFGCPFEGEVGQVEVLRLVERIAGLGIRRLTLCDTTGMAHPAQVQQLCAAVIARHPQIMLTAHFHDTRGMGLANVLAALEVGVDRFDASLGGLGGCPFAPGASGNVCTEDMVHMLHAMGYTTGVDLAGLIACSRTLPGLVGHGVPGQVAKAGPSSRRYPLPEGAGQPRLAGAAPACGGAAA</sequence>
<accession>A0A1J5R583</accession>
<dbReference type="CDD" id="cd07938">
    <property type="entry name" value="DRE_TIM_HMGL"/>
    <property type="match status" value="1"/>
</dbReference>
<reference evidence="6" key="1">
    <citation type="submission" date="2016-10" db="EMBL/GenBank/DDBJ databases">
        <title>Sequence of Gallionella enrichment culture.</title>
        <authorList>
            <person name="Poehlein A."/>
            <person name="Muehling M."/>
            <person name="Daniel R."/>
        </authorList>
    </citation>
    <scope>NUCLEOTIDE SEQUENCE</scope>
</reference>
<organism evidence="6">
    <name type="scientific">mine drainage metagenome</name>
    <dbReference type="NCBI Taxonomy" id="410659"/>
    <lineage>
        <taxon>unclassified sequences</taxon>
        <taxon>metagenomes</taxon>
        <taxon>ecological metagenomes</taxon>
    </lineage>
</organism>